<keyword evidence="3" id="KW-1185">Reference proteome</keyword>
<dbReference type="Proteomes" id="UP000009273">
    <property type="component" value="Segment"/>
</dbReference>
<evidence type="ECO:0000259" key="1">
    <source>
        <dbReference type="Pfam" id="PF18299"/>
    </source>
</evidence>
<accession>G3MAF3</accession>
<dbReference type="InterPro" id="IPR041261">
    <property type="entry name" value="R2K_2"/>
</dbReference>
<organism evidence="2 3">
    <name type="scientific">Bacillus phage G</name>
    <dbReference type="NCBI Taxonomy" id="2884420"/>
    <lineage>
        <taxon>Viruses</taxon>
        <taxon>Duplodnaviria</taxon>
        <taxon>Heunggongvirae</taxon>
        <taxon>Uroviricota</taxon>
        <taxon>Caudoviricetes</taxon>
        <taxon>Donellivirus</taxon>
        <taxon>Donellivirus gee</taxon>
    </lineage>
</organism>
<gene>
    <name evidence="2" type="primary">412</name>
    <name evidence="2" type="ORF">G_412</name>
</gene>
<dbReference type="GeneID" id="18563626"/>
<dbReference type="RefSeq" id="YP_009015715.1">
    <property type="nucleotide sequence ID" value="NC_023719.1"/>
</dbReference>
<protein>
    <submittedName>
        <fullName evidence="2">Gp412</fullName>
    </submittedName>
</protein>
<name>G3MAF3_9CAUD</name>
<reference evidence="2 3" key="1">
    <citation type="submission" date="2011-09" db="EMBL/GenBank/DDBJ databases">
        <authorList>
            <person name="Pope W.H."/>
            <person name="Pedulla M.L."/>
            <person name="Ford M.E."/>
            <person name="Peebles C.L."/>
            <person name="Hatfull G.H."/>
            <person name="Hendrix R.W."/>
        </authorList>
    </citation>
    <scope>NUCLEOTIDE SEQUENCE [LARGE SCALE GENOMIC DNA]</scope>
    <source>
        <strain evidence="2">G</strain>
    </source>
</reference>
<dbReference type="Pfam" id="PF18299">
    <property type="entry name" value="R2K_2"/>
    <property type="match status" value="1"/>
</dbReference>
<dbReference type="KEGG" id="vg:18563626"/>
<evidence type="ECO:0000313" key="3">
    <source>
        <dbReference type="Proteomes" id="UP000009273"/>
    </source>
</evidence>
<proteinExistence type="predicted"/>
<dbReference type="EMBL" id="JN638751">
    <property type="protein sequence ID" value="AEO93670.1"/>
    <property type="molecule type" value="Genomic_DNA"/>
</dbReference>
<feature type="domain" description="ATP-grasp" evidence="1">
    <location>
        <begin position="87"/>
        <end position="217"/>
    </location>
</feature>
<evidence type="ECO:0000313" key="2">
    <source>
        <dbReference type="EMBL" id="AEO93670.1"/>
    </source>
</evidence>
<sequence>MKTFLIQTVNNTIRHDFCFQLVEAIEYNNWFYNDKTYNYVLSDRIVRQSDLIPIGSLEFVFNYLEKHHQVKDLRPINIPKELRTSRFLKRNVYVANKNEIVLTKDKFVKSNSRYKKFTDVTRRVDSLPDDEYIVSDLIDIQSEWRTLVYRQRLVGLQNYSGDFTLFPDVDLIEEMISSYKDCPPAYTLDVGVGRDGTFVIEVHPFISCGLYGFRDNKILPTMFVEAFNYEIKKGI</sequence>